<reference evidence="2 3" key="1">
    <citation type="journal article" date="2019" name="Nat. Ecol. Evol.">
        <title>Megaphylogeny resolves global patterns of mushroom evolution.</title>
        <authorList>
            <person name="Varga T."/>
            <person name="Krizsan K."/>
            <person name="Foldi C."/>
            <person name="Dima B."/>
            <person name="Sanchez-Garcia M."/>
            <person name="Sanchez-Ramirez S."/>
            <person name="Szollosi G.J."/>
            <person name="Szarkandi J.G."/>
            <person name="Papp V."/>
            <person name="Albert L."/>
            <person name="Andreopoulos W."/>
            <person name="Angelini C."/>
            <person name="Antonin V."/>
            <person name="Barry K.W."/>
            <person name="Bougher N.L."/>
            <person name="Buchanan P."/>
            <person name="Buyck B."/>
            <person name="Bense V."/>
            <person name="Catcheside P."/>
            <person name="Chovatia M."/>
            <person name="Cooper J."/>
            <person name="Damon W."/>
            <person name="Desjardin D."/>
            <person name="Finy P."/>
            <person name="Geml J."/>
            <person name="Haridas S."/>
            <person name="Hughes K."/>
            <person name="Justo A."/>
            <person name="Karasinski D."/>
            <person name="Kautmanova I."/>
            <person name="Kiss B."/>
            <person name="Kocsube S."/>
            <person name="Kotiranta H."/>
            <person name="LaButti K.M."/>
            <person name="Lechner B.E."/>
            <person name="Liimatainen K."/>
            <person name="Lipzen A."/>
            <person name="Lukacs Z."/>
            <person name="Mihaltcheva S."/>
            <person name="Morgado L.N."/>
            <person name="Niskanen T."/>
            <person name="Noordeloos M.E."/>
            <person name="Ohm R.A."/>
            <person name="Ortiz-Santana B."/>
            <person name="Ovrebo C."/>
            <person name="Racz N."/>
            <person name="Riley R."/>
            <person name="Savchenko A."/>
            <person name="Shiryaev A."/>
            <person name="Soop K."/>
            <person name="Spirin V."/>
            <person name="Szebenyi C."/>
            <person name="Tomsovsky M."/>
            <person name="Tulloss R.E."/>
            <person name="Uehling J."/>
            <person name="Grigoriev I.V."/>
            <person name="Vagvolgyi C."/>
            <person name="Papp T."/>
            <person name="Martin F.M."/>
            <person name="Miettinen O."/>
            <person name="Hibbett D.S."/>
            <person name="Nagy L.G."/>
        </authorList>
    </citation>
    <scope>NUCLEOTIDE SEQUENCE [LARGE SCALE GENOMIC DNA]</scope>
    <source>
        <strain evidence="2 3">FP101781</strain>
    </source>
</reference>
<dbReference type="EMBL" id="QPFP01000033">
    <property type="protein sequence ID" value="TEB28327.1"/>
    <property type="molecule type" value="Genomic_DNA"/>
</dbReference>
<feature type="transmembrane region" description="Helical" evidence="1">
    <location>
        <begin position="79"/>
        <end position="103"/>
    </location>
</feature>
<dbReference type="OrthoDB" id="4261061at2759"/>
<sequence length="231" mass="25900">MSTPILPGFSLANRWIFYTSTMLAPAQALAGFGSNWPSNIGLLAYNIYQQLHALSLVPVYLNMMLPITYAGGVPAGNRLMVSLLCVATIGLIITSTLTAWVSWRSNLPEGDGEYQFPFFGSRTLNKGWRMLFLVWGICNTLSSLGMIISVKPEEDEGLFGWVKKKIFLLRATAICWGAVGILILVWPFIYWMESIVKWNRIVSDTDMISVYLFVAQVVVMIVPTVFHIFRC</sequence>
<evidence type="ECO:0000313" key="3">
    <source>
        <dbReference type="Proteomes" id="UP000298030"/>
    </source>
</evidence>
<keyword evidence="1" id="KW-1133">Transmembrane helix</keyword>
<evidence type="ECO:0000313" key="2">
    <source>
        <dbReference type="EMBL" id="TEB28327.1"/>
    </source>
</evidence>
<gene>
    <name evidence="2" type="ORF">FA13DRAFT_1755853</name>
</gene>
<dbReference type="AlphaFoldDB" id="A0A4Y7T2E3"/>
<feature type="transmembrane region" description="Helical" evidence="1">
    <location>
        <begin position="167"/>
        <end position="189"/>
    </location>
</feature>
<keyword evidence="1" id="KW-0472">Membrane</keyword>
<accession>A0A4Y7T2E3</accession>
<dbReference type="STRING" id="71717.A0A4Y7T2E3"/>
<protein>
    <submittedName>
        <fullName evidence="2">Uncharacterized protein</fullName>
    </submittedName>
</protein>
<organism evidence="2 3">
    <name type="scientific">Coprinellus micaceus</name>
    <name type="common">Glistening ink-cap mushroom</name>
    <name type="synonym">Coprinus micaceus</name>
    <dbReference type="NCBI Taxonomy" id="71717"/>
    <lineage>
        <taxon>Eukaryota</taxon>
        <taxon>Fungi</taxon>
        <taxon>Dikarya</taxon>
        <taxon>Basidiomycota</taxon>
        <taxon>Agaricomycotina</taxon>
        <taxon>Agaricomycetes</taxon>
        <taxon>Agaricomycetidae</taxon>
        <taxon>Agaricales</taxon>
        <taxon>Agaricineae</taxon>
        <taxon>Psathyrellaceae</taxon>
        <taxon>Coprinellus</taxon>
    </lineage>
</organism>
<comment type="caution">
    <text evidence="2">The sequence shown here is derived from an EMBL/GenBank/DDBJ whole genome shotgun (WGS) entry which is preliminary data.</text>
</comment>
<name>A0A4Y7T2E3_COPMI</name>
<feature type="transmembrane region" description="Helical" evidence="1">
    <location>
        <begin position="127"/>
        <end position="147"/>
    </location>
</feature>
<keyword evidence="1" id="KW-0812">Transmembrane</keyword>
<feature type="transmembrane region" description="Helical" evidence="1">
    <location>
        <begin position="209"/>
        <end position="229"/>
    </location>
</feature>
<evidence type="ECO:0000256" key="1">
    <source>
        <dbReference type="SAM" id="Phobius"/>
    </source>
</evidence>
<keyword evidence="3" id="KW-1185">Reference proteome</keyword>
<proteinExistence type="predicted"/>
<dbReference type="Proteomes" id="UP000298030">
    <property type="component" value="Unassembled WGS sequence"/>
</dbReference>
<feature type="transmembrane region" description="Helical" evidence="1">
    <location>
        <begin position="53"/>
        <end position="72"/>
    </location>
</feature>